<dbReference type="RefSeq" id="WP_147712784.1">
    <property type="nucleotide sequence ID" value="NZ_VKAD01000001.1"/>
</dbReference>
<keyword evidence="3" id="KW-1185">Reference proteome</keyword>
<name>A0A5C8Z7Z9_9GAMM</name>
<evidence type="ECO:0000313" key="3">
    <source>
        <dbReference type="Proteomes" id="UP000321764"/>
    </source>
</evidence>
<keyword evidence="1" id="KW-0732">Signal</keyword>
<evidence type="ECO:0000313" key="2">
    <source>
        <dbReference type="EMBL" id="TXR53423.1"/>
    </source>
</evidence>
<evidence type="ECO:0000256" key="1">
    <source>
        <dbReference type="SAM" id="SignalP"/>
    </source>
</evidence>
<feature type="signal peptide" evidence="1">
    <location>
        <begin position="1"/>
        <end position="25"/>
    </location>
</feature>
<evidence type="ECO:0008006" key="4">
    <source>
        <dbReference type="Google" id="ProtNLM"/>
    </source>
</evidence>
<dbReference type="Pfam" id="PF03923">
    <property type="entry name" value="Lipoprotein_16"/>
    <property type="match status" value="1"/>
</dbReference>
<feature type="chain" id="PRO_5022681451" description="Lipoprotein" evidence="1">
    <location>
        <begin position="26"/>
        <end position="192"/>
    </location>
</feature>
<dbReference type="OrthoDB" id="5740854at2"/>
<comment type="caution">
    <text evidence="2">The sequence shown here is derived from an EMBL/GenBank/DDBJ whole genome shotgun (WGS) entry which is preliminary data.</text>
</comment>
<sequence length="192" mass="21033">MKQALRSLALLSSSFMVLLSGCSQLSPQLISLNTDVESAINAPVTLSVSVTDNRADNIIGYRGGVYSDTSTIQPKEPLQDQVADIVSELLVEGGATLTNAFPLYDIEISIDEFSYKTEPQKANIMRSTAVAEMSIFINNGAKSFKNGFRTSEYIETFGYPNEQKNEQLLNGVFSSVIERMLSDPALEKFLAE</sequence>
<proteinExistence type="predicted"/>
<reference evidence="2 3" key="1">
    <citation type="submission" date="2019-07" db="EMBL/GenBank/DDBJ databases">
        <title>Reinekea sp. strain SSH23 genome sequencing and assembly.</title>
        <authorList>
            <person name="Kim I."/>
        </authorList>
    </citation>
    <scope>NUCLEOTIDE SEQUENCE [LARGE SCALE GENOMIC DNA]</scope>
    <source>
        <strain evidence="2 3">SSH23</strain>
    </source>
</reference>
<dbReference type="PROSITE" id="PS51257">
    <property type="entry name" value="PROKAR_LIPOPROTEIN"/>
    <property type="match status" value="1"/>
</dbReference>
<organism evidence="2 3">
    <name type="scientific">Reinekea thalattae</name>
    <dbReference type="NCBI Taxonomy" id="2593301"/>
    <lineage>
        <taxon>Bacteria</taxon>
        <taxon>Pseudomonadati</taxon>
        <taxon>Pseudomonadota</taxon>
        <taxon>Gammaproteobacteria</taxon>
        <taxon>Oceanospirillales</taxon>
        <taxon>Saccharospirillaceae</taxon>
        <taxon>Reinekea</taxon>
    </lineage>
</organism>
<dbReference type="Proteomes" id="UP000321764">
    <property type="component" value="Unassembled WGS sequence"/>
</dbReference>
<dbReference type="EMBL" id="VKAD01000001">
    <property type="protein sequence ID" value="TXR53423.1"/>
    <property type="molecule type" value="Genomic_DNA"/>
</dbReference>
<dbReference type="InterPro" id="IPR005619">
    <property type="entry name" value="Uncharacterised_YajG"/>
</dbReference>
<gene>
    <name evidence="2" type="ORF">FME95_02310</name>
</gene>
<accession>A0A5C8Z7Z9</accession>
<protein>
    <recommendedName>
        <fullName evidence="4">Lipoprotein</fullName>
    </recommendedName>
</protein>
<dbReference type="AlphaFoldDB" id="A0A5C8Z7Z9"/>